<dbReference type="Proteomes" id="UP001230978">
    <property type="component" value="Chromosome"/>
</dbReference>
<dbReference type="NCBIfam" id="TIGR02623">
    <property type="entry name" value="G1P_cyt_trans"/>
    <property type="match status" value="1"/>
</dbReference>
<dbReference type="InterPro" id="IPR013446">
    <property type="entry name" value="G1P_cyt_trans-like"/>
</dbReference>
<evidence type="ECO:0000313" key="3">
    <source>
        <dbReference type="Proteomes" id="UP001230978"/>
    </source>
</evidence>
<dbReference type="CDD" id="cd02524">
    <property type="entry name" value="G1P_cytidylyltransferase"/>
    <property type="match status" value="1"/>
</dbReference>
<name>A0ABY8Q5S1_9RHOB</name>
<dbReference type="Pfam" id="PF00483">
    <property type="entry name" value="NTP_transferase"/>
    <property type="match status" value="1"/>
</dbReference>
<dbReference type="GO" id="GO:0047343">
    <property type="term" value="F:glucose-1-phosphate cytidylyltransferase activity"/>
    <property type="evidence" value="ECO:0007669"/>
    <property type="project" value="UniProtKB-EC"/>
</dbReference>
<reference evidence="2 3" key="1">
    <citation type="submission" date="2023-04" db="EMBL/GenBank/DDBJ databases">
        <title>YMD61, complete Genome.</title>
        <authorList>
            <person name="Zhang J."/>
        </authorList>
    </citation>
    <scope>NUCLEOTIDE SEQUENCE [LARGE SCALE GENOMIC DNA]</scope>
    <source>
        <strain evidence="2 3">YMD61</strain>
    </source>
</reference>
<dbReference type="PANTHER" id="PTHR47183">
    <property type="entry name" value="GLUCOSE-1-PHOSPHATE CYTIDYLYLTRANSFERASE-RELATED"/>
    <property type="match status" value="1"/>
</dbReference>
<accession>A0ABY8Q5S1</accession>
<protein>
    <submittedName>
        <fullName evidence="2">Glucose-1-phosphate cytidylyltransferase</fullName>
        <ecNumber evidence="2">2.7.7.33</ecNumber>
    </submittedName>
</protein>
<dbReference type="PANTHER" id="PTHR47183:SF1">
    <property type="entry name" value="GLUCOSE-1-PHOSPHATE CYTIDYLYLTRANSFERASE"/>
    <property type="match status" value="1"/>
</dbReference>
<feature type="domain" description="Nucleotidyl transferase" evidence="1">
    <location>
        <begin position="2"/>
        <end position="234"/>
    </location>
</feature>
<organism evidence="2 3">
    <name type="scientific">Fuscovulum ytuae</name>
    <dbReference type="NCBI Taxonomy" id="3042299"/>
    <lineage>
        <taxon>Bacteria</taxon>
        <taxon>Pseudomonadati</taxon>
        <taxon>Pseudomonadota</taxon>
        <taxon>Alphaproteobacteria</taxon>
        <taxon>Rhodobacterales</taxon>
        <taxon>Paracoccaceae</taxon>
        <taxon>Fuscovulum</taxon>
    </lineage>
</organism>
<keyword evidence="2" id="KW-0808">Transferase</keyword>
<keyword evidence="2" id="KW-0548">Nucleotidyltransferase</keyword>
<dbReference type="SUPFAM" id="SSF53448">
    <property type="entry name" value="Nucleotide-diphospho-sugar transferases"/>
    <property type="match status" value="1"/>
</dbReference>
<dbReference type="EC" id="2.7.7.33" evidence="2"/>
<sequence length="260" mass="29066">MKVVILCGGYGTRIRGVSDDVPKPMVEIGGKPILWHIMKYYATFGHTDFILCTGYKGYVIKDYFLNYDNQFSNMSLTLGGGQSPKLDFLHDEAGWNVRIVDTGFDTMTGGRIARIRPFVEGEEAFFLTYGDGLSDVNLDDLQAYHAAHGRALTVTGVRPPGRFGEIVASDTGRVEGFNEKPQTSGGRISGGFFVASQAMFDYLSGDDAEVFEEKPINSLVADGEVQMFAHDGFWQCMDTYRDWKLMQSLIETGRAQWKRW</sequence>
<evidence type="ECO:0000259" key="1">
    <source>
        <dbReference type="Pfam" id="PF00483"/>
    </source>
</evidence>
<dbReference type="Gene3D" id="3.90.550.10">
    <property type="entry name" value="Spore Coat Polysaccharide Biosynthesis Protein SpsA, Chain A"/>
    <property type="match status" value="1"/>
</dbReference>
<dbReference type="EMBL" id="CP124535">
    <property type="protein sequence ID" value="WGV15993.1"/>
    <property type="molecule type" value="Genomic_DNA"/>
</dbReference>
<dbReference type="InterPro" id="IPR029044">
    <property type="entry name" value="Nucleotide-diphossugar_trans"/>
</dbReference>
<dbReference type="InterPro" id="IPR005835">
    <property type="entry name" value="NTP_transferase_dom"/>
</dbReference>
<proteinExistence type="predicted"/>
<evidence type="ECO:0000313" key="2">
    <source>
        <dbReference type="EMBL" id="WGV15993.1"/>
    </source>
</evidence>
<gene>
    <name evidence="2" type="primary">rfbF</name>
    <name evidence="2" type="ORF">QF092_17340</name>
</gene>
<keyword evidence="3" id="KW-1185">Reference proteome</keyword>
<dbReference type="InterPro" id="IPR046981">
    <property type="entry name" value="G1P_cyt_trans"/>
</dbReference>
<dbReference type="RefSeq" id="WP_281465900.1">
    <property type="nucleotide sequence ID" value="NZ_CP124535.1"/>
</dbReference>